<evidence type="ECO:0000256" key="1">
    <source>
        <dbReference type="SAM" id="MobiDB-lite"/>
    </source>
</evidence>
<accession>A0AAQ3X756</accession>
<dbReference type="InterPro" id="IPR050232">
    <property type="entry name" value="FBL13/AtMIF1-like"/>
</dbReference>
<evidence type="ECO:0000313" key="3">
    <source>
        <dbReference type="EMBL" id="WVZ88378.1"/>
    </source>
</evidence>
<dbReference type="AlphaFoldDB" id="A0AAQ3X756"/>
<organism evidence="3 4">
    <name type="scientific">Paspalum notatum var. saurae</name>
    <dbReference type="NCBI Taxonomy" id="547442"/>
    <lineage>
        <taxon>Eukaryota</taxon>
        <taxon>Viridiplantae</taxon>
        <taxon>Streptophyta</taxon>
        <taxon>Embryophyta</taxon>
        <taxon>Tracheophyta</taxon>
        <taxon>Spermatophyta</taxon>
        <taxon>Magnoliopsida</taxon>
        <taxon>Liliopsida</taxon>
        <taxon>Poales</taxon>
        <taxon>Poaceae</taxon>
        <taxon>PACMAD clade</taxon>
        <taxon>Panicoideae</taxon>
        <taxon>Andropogonodae</taxon>
        <taxon>Paspaleae</taxon>
        <taxon>Paspalinae</taxon>
        <taxon>Paspalum</taxon>
    </lineage>
</organism>
<sequence>MTHLPGPRQQTPQHSPELAVSRRRPPHAAATPLARTPRRLRCARRGTGPRRFSTKVVPTFPSPKEEKKKGRALHNMAGKESTPAVGRKIVPFRMEQEPTQPDPPATKRARRSPEHQGHLAAGGAEDRLSALDDATLHAILARVPLRDAAATAVLSRRWPRVFATLPRLVLRPSTFNRRGFPDEGGEDRCEDPRRWMDGLRRVLNARRAAPVAAFEIESQLMVAGPIFFDGVFRELCCRSSGLLELSVASTDYTDECYVLPPTVYTCTTLASLDLYNCRLRMPSKITGLRAVRSLRLRNVAATDADIRRMITRCSAMERLEIHDVHMARNIVIKAPCLKKLDIYSYRPLCILVKKAPVLDTVRLSLSYGFPEHSWSLHDTKDPDTHYSVREMEEMLDYKKMAEKEHKQTNETKNMVCFLTGLGCVKNLRLHLSTEYSEVVSIAKASLLKSLPKKFCLLGLKSLSLTLDHNHEVLATLVSCLLNSSPNLNDLRIIELRHPGSPAPLAAKFWEEQINANECFLNHLSSVSFYTDSLFEGHSCGGICKFLVMHARFLKKMSIEYHHSQVKPEHAAKLEAARRELHLWPRASADVLVELTPVDRFPCF</sequence>
<evidence type="ECO:0000313" key="4">
    <source>
        <dbReference type="Proteomes" id="UP001341281"/>
    </source>
</evidence>
<dbReference type="Proteomes" id="UP001341281">
    <property type="component" value="Chromosome 08"/>
</dbReference>
<dbReference type="SUPFAM" id="SSF81383">
    <property type="entry name" value="F-box domain"/>
    <property type="match status" value="1"/>
</dbReference>
<dbReference type="SUPFAM" id="SSF52047">
    <property type="entry name" value="RNI-like"/>
    <property type="match status" value="1"/>
</dbReference>
<dbReference type="InterPro" id="IPR055411">
    <property type="entry name" value="LRR_FXL15/At3g58940/PEG3-like"/>
</dbReference>
<feature type="domain" description="F-box/LRR-repeat protein 15/At3g58940/PEG3-like LRR" evidence="2">
    <location>
        <begin position="240"/>
        <end position="369"/>
    </location>
</feature>
<dbReference type="EMBL" id="CP144752">
    <property type="protein sequence ID" value="WVZ88378.1"/>
    <property type="molecule type" value="Genomic_DNA"/>
</dbReference>
<dbReference type="Pfam" id="PF24758">
    <property type="entry name" value="LRR_At5g56370"/>
    <property type="match status" value="1"/>
</dbReference>
<evidence type="ECO:0000259" key="2">
    <source>
        <dbReference type="Pfam" id="PF24758"/>
    </source>
</evidence>
<keyword evidence="4" id="KW-1185">Reference proteome</keyword>
<dbReference type="PANTHER" id="PTHR31900">
    <property type="entry name" value="F-BOX/RNI SUPERFAMILY PROTEIN-RELATED"/>
    <property type="match status" value="1"/>
</dbReference>
<gene>
    <name evidence="3" type="ORF">U9M48_034905</name>
</gene>
<dbReference type="PANTHER" id="PTHR31900:SF27">
    <property type="entry name" value="FBD DOMAIN-CONTAINING PROTEIN"/>
    <property type="match status" value="1"/>
</dbReference>
<protein>
    <recommendedName>
        <fullName evidence="2">F-box/LRR-repeat protein 15/At3g58940/PEG3-like LRR domain-containing protein</fullName>
    </recommendedName>
</protein>
<name>A0AAQ3X756_PASNO</name>
<feature type="compositionally biased region" description="Basic residues" evidence="1">
    <location>
        <begin position="36"/>
        <end position="48"/>
    </location>
</feature>
<feature type="region of interest" description="Disordered" evidence="1">
    <location>
        <begin position="1"/>
        <end position="121"/>
    </location>
</feature>
<dbReference type="InterPro" id="IPR036047">
    <property type="entry name" value="F-box-like_dom_sf"/>
</dbReference>
<proteinExistence type="predicted"/>
<reference evidence="3 4" key="1">
    <citation type="submission" date="2024-02" db="EMBL/GenBank/DDBJ databases">
        <title>High-quality chromosome-scale genome assembly of Pensacola bahiagrass (Paspalum notatum Flugge var. saurae).</title>
        <authorList>
            <person name="Vega J.M."/>
            <person name="Podio M."/>
            <person name="Orjuela J."/>
            <person name="Siena L.A."/>
            <person name="Pessino S.C."/>
            <person name="Combes M.C."/>
            <person name="Mariac C."/>
            <person name="Albertini E."/>
            <person name="Pupilli F."/>
            <person name="Ortiz J.P.A."/>
            <person name="Leblanc O."/>
        </authorList>
    </citation>
    <scope>NUCLEOTIDE SEQUENCE [LARGE SCALE GENOMIC DNA]</scope>
    <source>
        <strain evidence="3">R1</strain>
        <tissue evidence="3">Leaf</tissue>
    </source>
</reference>